<reference evidence="5 6" key="1">
    <citation type="submission" date="2020-04" db="EMBL/GenBank/DDBJ databases">
        <authorList>
            <person name="Doyle D.A."/>
        </authorList>
    </citation>
    <scope>NUCLEOTIDE SEQUENCE [LARGE SCALE GENOMIC DNA]</scope>
    <source>
        <strain evidence="5 6">P21</strain>
    </source>
</reference>
<proteinExistence type="inferred from homology"/>
<dbReference type="AlphaFoldDB" id="A0A7Y0HQF6"/>
<reference evidence="5 6" key="2">
    <citation type="submission" date="2020-06" db="EMBL/GenBank/DDBJ databases">
        <title>Complete Genome Sequence of Clostridium muelleri sp. nov. P21T, an Acid-Alcohol Producing Acetogen Isolated from Old Hay.</title>
        <authorList>
            <person name="Duncan K.E."/>
            <person name="Tanner R.S."/>
        </authorList>
    </citation>
    <scope>NUCLEOTIDE SEQUENCE [LARGE SCALE GENOMIC DNA]</scope>
    <source>
        <strain evidence="5 6">P21</strain>
    </source>
</reference>
<dbReference type="GO" id="GO:0006508">
    <property type="term" value="P:proteolysis"/>
    <property type="evidence" value="ECO:0007669"/>
    <property type="project" value="UniProtKB-KW"/>
</dbReference>
<dbReference type="Proteomes" id="UP000537131">
    <property type="component" value="Unassembled WGS sequence"/>
</dbReference>
<organism evidence="5 6">
    <name type="scientific">Clostridium muellerianum</name>
    <dbReference type="NCBI Taxonomy" id="2716538"/>
    <lineage>
        <taxon>Bacteria</taxon>
        <taxon>Bacillati</taxon>
        <taxon>Bacillota</taxon>
        <taxon>Clostridia</taxon>
        <taxon>Eubacteriales</taxon>
        <taxon>Clostridiaceae</taxon>
        <taxon>Clostridium</taxon>
    </lineage>
</organism>
<dbReference type="RefSeq" id="WP_169298337.1">
    <property type="nucleotide sequence ID" value="NZ_JABBNI010000025.1"/>
</dbReference>
<name>A0A7Y0HQF6_9CLOT</name>
<comment type="caution">
    <text evidence="5">The sequence shown here is derived from an EMBL/GenBank/DDBJ whole genome shotgun (WGS) entry which is preliminary data.</text>
</comment>
<evidence type="ECO:0000313" key="6">
    <source>
        <dbReference type="Proteomes" id="UP000537131"/>
    </source>
</evidence>
<dbReference type="InterPro" id="IPR011060">
    <property type="entry name" value="RibuloseP-bd_barrel"/>
</dbReference>
<keyword evidence="2" id="KW-0378">Hydrolase</keyword>
<gene>
    <name evidence="5" type="ORF">HBE96_13940</name>
</gene>
<evidence type="ECO:0000256" key="2">
    <source>
        <dbReference type="ARBA" id="ARBA00022801"/>
    </source>
</evidence>
<dbReference type="PANTHER" id="PTHR30217">
    <property type="entry name" value="PEPTIDASE U32 FAMILY"/>
    <property type="match status" value="1"/>
</dbReference>
<keyword evidence="6" id="KW-1185">Reference proteome</keyword>
<feature type="domain" description="Peptidase family U32 C-terminal" evidence="4">
    <location>
        <begin position="320"/>
        <end position="401"/>
    </location>
</feature>
<evidence type="ECO:0000256" key="1">
    <source>
        <dbReference type="ARBA" id="ARBA00022670"/>
    </source>
</evidence>
<dbReference type="PANTHER" id="PTHR30217:SF6">
    <property type="entry name" value="TRNA HYDROXYLATION PROTEIN P"/>
    <property type="match status" value="1"/>
</dbReference>
<dbReference type="Pfam" id="PF01136">
    <property type="entry name" value="Peptidase_U32"/>
    <property type="match status" value="1"/>
</dbReference>
<sequence length="406" mass="46134">MNKPELLAPAGNLEKLKIAINFGADAVYLGGNKLNLRALANNFTDEELREGIEFAHSRGKKVHVTVNVFPHNEDLLGLEEYLKQLDNLGADAILVSDPGIIMTAMEVVPDLDIHLSTQASCLNYKSALFWHNLGVKRVVMAREVGLKELEDIRKKLPQSCEIEAFVHGAMCMAYSGKCLLSNYLKGRDSNRGVCAQPCRYQCRLIEEKVPGQYNEVTEEIGGAYILNSKDLCMIEHIPELVDSGVNSFKIEGRMKSSYYVASVIRAYREAIDKYIEDPKNYVFDSKWKDYLLKPSHRPYTTGFYFDEDMRQYYDSSSYIRNYDIVGIVRNYNKELHIATIEQKNKVYNGDTVEVLTPKGNNKVVKLQDMKKENGESIESAPSAQMIFTIYCDENLEINDMLIKAKK</sequence>
<comment type="similarity">
    <text evidence="3">Belongs to the peptidase U32 family.</text>
</comment>
<protein>
    <submittedName>
        <fullName evidence="5">U32 family peptidase</fullName>
    </submittedName>
</protein>
<dbReference type="SUPFAM" id="SSF51366">
    <property type="entry name" value="Ribulose-phoshate binding barrel"/>
    <property type="match status" value="1"/>
</dbReference>
<dbReference type="InterPro" id="IPR051454">
    <property type="entry name" value="RNA/ubiquinone_mod_enzymes"/>
</dbReference>
<dbReference type="Gene3D" id="2.40.30.10">
    <property type="entry name" value="Translation factors"/>
    <property type="match status" value="1"/>
</dbReference>
<dbReference type="InterPro" id="IPR032525">
    <property type="entry name" value="Peptidase_U32_C"/>
</dbReference>
<dbReference type="GO" id="GO:0008233">
    <property type="term" value="F:peptidase activity"/>
    <property type="evidence" value="ECO:0007669"/>
    <property type="project" value="UniProtKB-KW"/>
</dbReference>
<dbReference type="InterPro" id="IPR001539">
    <property type="entry name" value="Peptidase_U32"/>
</dbReference>
<keyword evidence="1" id="KW-0645">Protease</keyword>
<dbReference type="EMBL" id="JABBNI010000025">
    <property type="protein sequence ID" value="NMM63753.1"/>
    <property type="molecule type" value="Genomic_DNA"/>
</dbReference>
<dbReference type="PROSITE" id="PS01276">
    <property type="entry name" value="PEPTIDASE_U32"/>
    <property type="match status" value="1"/>
</dbReference>
<accession>A0A7Y0HQF6</accession>
<dbReference type="Pfam" id="PF16325">
    <property type="entry name" value="Peptidase_U32_C"/>
    <property type="match status" value="1"/>
</dbReference>
<evidence type="ECO:0000259" key="4">
    <source>
        <dbReference type="Pfam" id="PF16325"/>
    </source>
</evidence>
<evidence type="ECO:0000256" key="3">
    <source>
        <dbReference type="ARBA" id="ARBA00038374"/>
    </source>
</evidence>
<evidence type="ECO:0000313" key="5">
    <source>
        <dbReference type="EMBL" id="NMM63753.1"/>
    </source>
</evidence>